<dbReference type="AlphaFoldDB" id="A0A7W2TTP0"/>
<evidence type="ECO:0000256" key="2">
    <source>
        <dbReference type="SAM" id="SignalP"/>
    </source>
</evidence>
<dbReference type="SUPFAM" id="SSF56935">
    <property type="entry name" value="Porins"/>
    <property type="match status" value="1"/>
</dbReference>
<feature type="chain" id="PRO_5030542626" description="Phosphate-selective porin O/P" evidence="2">
    <location>
        <begin position="24"/>
        <end position="431"/>
    </location>
</feature>
<feature type="coiled-coil region" evidence="1">
    <location>
        <begin position="28"/>
        <end position="55"/>
    </location>
</feature>
<keyword evidence="1" id="KW-0175">Coiled coil</keyword>
<keyword evidence="4" id="KW-1185">Reference proteome</keyword>
<keyword evidence="2" id="KW-0732">Signal</keyword>
<sequence length="431" mass="47747">MSKNKVSPLPLLCLVALCSSAGAAEPSVNALKEEIATLKDRLEKLEQLVLQLSTEPAYSSVPLQAEHSALESAAVEPSTAETEPATKHIDIGGALRFNLVYRDDVEDSVGKRGESGLDIFRLNIDGAINNILLSAEYRFYSYMSTLRYGWLGYQFADDSQIQVGISQVPFGLLPYAAHNSWFGLPYYLGLSDDYDMGLKYERQDGPWSSQLAFYKNEELNDSSSAKRYAFDLVRSGDQQNEEINQINARLAYTFGLGSNCETEVGASYETGQVYNTVSKKRGKHRAAALHLDSRCGRWNLQLQGTRYDYDVANPLGVDDSVVRMGAFAGTYDIASDADIWVANLAYNFSSPWKHIDSITCYNDYSRLDKDLSGATDSQINTLGCAIGSGPIFTYLDYIVAKNMPYFGNGSLGHGGNDDWQSRLNINIGYYW</sequence>
<dbReference type="Proteomes" id="UP000539350">
    <property type="component" value="Unassembled WGS sequence"/>
</dbReference>
<evidence type="ECO:0000313" key="3">
    <source>
        <dbReference type="EMBL" id="MBA6411640.1"/>
    </source>
</evidence>
<organism evidence="3 4">
    <name type="scientific">Sediminihaliea albiluteola</name>
    <dbReference type="NCBI Taxonomy" id="2758564"/>
    <lineage>
        <taxon>Bacteria</taxon>
        <taxon>Pseudomonadati</taxon>
        <taxon>Pseudomonadota</taxon>
        <taxon>Gammaproteobacteria</taxon>
        <taxon>Cellvibrionales</taxon>
        <taxon>Halieaceae</taxon>
        <taxon>Sediminihaliea</taxon>
    </lineage>
</organism>
<dbReference type="RefSeq" id="WP_182168503.1">
    <property type="nucleotide sequence ID" value="NZ_JACFXU010000010.1"/>
</dbReference>
<evidence type="ECO:0008006" key="5">
    <source>
        <dbReference type="Google" id="ProtNLM"/>
    </source>
</evidence>
<proteinExistence type="predicted"/>
<evidence type="ECO:0000313" key="4">
    <source>
        <dbReference type="Proteomes" id="UP000539350"/>
    </source>
</evidence>
<accession>A0A7W2TTP0</accession>
<gene>
    <name evidence="3" type="ORF">H2508_00710</name>
</gene>
<protein>
    <recommendedName>
        <fullName evidence="5">Phosphate-selective porin O/P</fullName>
    </recommendedName>
</protein>
<comment type="caution">
    <text evidence="3">The sequence shown here is derived from an EMBL/GenBank/DDBJ whole genome shotgun (WGS) entry which is preliminary data.</text>
</comment>
<evidence type="ECO:0000256" key="1">
    <source>
        <dbReference type="SAM" id="Coils"/>
    </source>
</evidence>
<reference evidence="3 4" key="1">
    <citation type="submission" date="2020-07" db="EMBL/GenBank/DDBJ databases">
        <title>Halieaceae bacterium, F7430, whole genome shotgun sequencing project.</title>
        <authorList>
            <person name="Jiang S."/>
            <person name="Liu Z.W."/>
            <person name="Du Z.J."/>
        </authorList>
    </citation>
    <scope>NUCLEOTIDE SEQUENCE [LARGE SCALE GENOMIC DNA]</scope>
    <source>
        <strain evidence="3 4">F7430</strain>
    </source>
</reference>
<feature type="signal peptide" evidence="2">
    <location>
        <begin position="1"/>
        <end position="23"/>
    </location>
</feature>
<name>A0A7W2TTP0_9GAMM</name>
<dbReference type="EMBL" id="JACFXU010000010">
    <property type="protein sequence ID" value="MBA6411640.1"/>
    <property type="molecule type" value="Genomic_DNA"/>
</dbReference>